<dbReference type="PANTHER" id="PTHR12149:SF8">
    <property type="entry name" value="PROTEIN-RIBULOSAMINE 3-KINASE"/>
    <property type="match status" value="1"/>
</dbReference>
<dbReference type="SUPFAM" id="SSF56112">
    <property type="entry name" value="Protein kinase-like (PK-like)"/>
    <property type="match status" value="1"/>
</dbReference>
<organism evidence="4 5">
    <name type="scientific">Prorocentrum cordatum</name>
    <dbReference type="NCBI Taxonomy" id="2364126"/>
    <lineage>
        <taxon>Eukaryota</taxon>
        <taxon>Sar</taxon>
        <taxon>Alveolata</taxon>
        <taxon>Dinophyceae</taxon>
        <taxon>Prorocentrales</taxon>
        <taxon>Prorocentraceae</taxon>
        <taxon>Prorocentrum</taxon>
    </lineage>
</organism>
<gene>
    <name evidence="4" type="ORF">PCOR1329_LOCUS5845</name>
</gene>
<dbReference type="EMBL" id="CAUYUJ010001558">
    <property type="protein sequence ID" value="CAK0796468.1"/>
    <property type="molecule type" value="Genomic_DNA"/>
</dbReference>
<comment type="catalytic activity">
    <reaction evidence="2">
        <text>N(6)-D-ribulosyl-L-lysyl-[protein] + ATP = N(6)-(3-O-phospho-D-ribulosyl)-L-lysyl-[protein] + ADP + H(+)</text>
        <dbReference type="Rhea" id="RHEA:48432"/>
        <dbReference type="Rhea" id="RHEA-COMP:12103"/>
        <dbReference type="Rhea" id="RHEA-COMP:12104"/>
        <dbReference type="ChEBI" id="CHEBI:15378"/>
        <dbReference type="ChEBI" id="CHEBI:30616"/>
        <dbReference type="ChEBI" id="CHEBI:90418"/>
        <dbReference type="ChEBI" id="CHEBI:90420"/>
        <dbReference type="ChEBI" id="CHEBI:456216"/>
        <dbReference type="EC" id="2.7.1.172"/>
    </reaction>
    <physiologicalReaction direction="left-to-right" evidence="2">
        <dbReference type="Rhea" id="RHEA:48433"/>
    </physiologicalReaction>
</comment>
<dbReference type="InterPro" id="IPR016477">
    <property type="entry name" value="Fructo-/Ketosamine-3-kinase"/>
</dbReference>
<evidence type="ECO:0000256" key="2">
    <source>
        <dbReference type="ARBA" id="ARBA00048655"/>
    </source>
</evidence>
<dbReference type="InterPro" id="IPR011009">
    <property type="entry name" value="Kinase-like_dom_sf"/>
</dbReference>
<protein>
    <recommendedName>
        <fullName evidence="1">protein-ribulosamine 3-kinase</fullName>
        <ecNumber evidence="1">2.7.1.172</ecNumber>
    </recommendedName>
</protein>
<keyword evidence="3" id="KW-0732">Signal</keyword>
<dbReference type="Gene3D" id="3.30.200.20">
    <property type="entry name" value="Phosphorylase Kinase, domain 1"/>
    <property type="match status" value="1"/>
</dbReference>
<reference evidence="4" key="1">
    <citation type="submission" date="2023-10" db="EMBL/GenBank/DDBJ databases">
        <authorList>
            <person name="Chen Y."/>
            <person name="Shah S."/>
            <person name="Dougan E. K."/>
            <person name="Thang M."/>
            <person name="Chan C."/>
        </authorList>
    </citation>
    <scope>NUCLEOTIDE SEQUENCE [LARGE SCALE GENOMIC DNA]</scope>
</reference>
<evidence type="ECO:0000313" key="5">
    <source>
        <dbReference type="Proteomes" id="UP001189429"/>
    </source>
</evidence>
<sequence length="376" mass="40664">MPPPRAARAALLASAVLAAAPGLQRLAPWPRALVAAPLRAPQAALGCPGGAGAARPRERGAPARRALSVEMEVRQQLLDAEAPGEASVAVCGDVGAEPSPSGRGAFLLDTDRGKCFVKCGTGGSSAPRETLEYEAEGLRRLRAATEAMRVPEPWMVGELGPGRAFIAQELLDLRGKPDADALGRGLAQLHAAPPPEDWRSFGFPMDGCCGACPQLNNEAGRDMDWVEFWREYRLGDQLRMLRERNPADTEVQELGAELMEMLPELFEPIGGGAKVQPSLLHGDLWSGNIAALKDGMPVIIDPACYYGHYEADHGINYMFGGGSAFNNRGYQREFEQAPGYPRRAVLYELHHHMNHYNIFGSGYRGSTIGKMRALLR</sequence>
<proteinExistence type="predicted"/>
<evidence type="ECO:0000256" key="1">
    <source>
        <dbReference type="ARBA" id="ARBA00011961"/>
    </source>
</evidence>
<feature type="chain" id="PRO_5047124829" description="protein-ribulosamine 3-kinase" evidence="3">
    <location>
        <begin position="19"/>
        <end position="376"/>
    </location>
</feature>
<dbReference type="Pfam" id="PF03881">
    <property type="entry name" value="Fructosamin_kin"/>
    <property type="match status" value="1"/>
</dbReference>
<dbReference type="EC" id="2.7.1.172" evidence="1"/>
<evidence type="ECO:0000256" key="3">
    <source>
        <dbReference type="SAM" id="SignalP"/>
    </source>
</evidence>
<name>A0ABN9PX19_9DINO</name>
<evidence type="ECO:0000313" key="4">
    <source>
        <dbReference type="EMBL" id="CAK0796468.1"/>
    </source>
</evidence>
<keyword evidence="5" id="KW-1185">Reference proteome</keyword>
<dbReference type="PANTHER" id="PTHR12149">
    <property type="entry name" value="FRUCTOSAMINE 3 KINASE-RELATED PROTEIN"/>
    <property type="match status" value="1"/>
</dbReference>
<dbReference type="Gene3D" id="3.90.1200.10">
    <property type="match status" value="1"/>
</dbReference>
<dbReference type="Proteomes" id="UP001189429">
    <property type="component" value="Unassembled WGS sequence"/>
</dbReference>
<comment type="caution">
    <text evidence="4">The sequence shown here is derived from an EMBL/GenBank/DDBJ whole genome shotgun (WGS) entry which is preliminary data.</text>
</comment>
<accession>A0ABN9PX19</accession>
<feature type="signal peptide" evidence="3">
    <location>
        <begin position="1"/>
        <end position="18"/>
    </location>
</feature>